<dbReference type="AlphaFoldDB" id="A0A9D4BKV6"/>
<dbReference type="Proteomes" id="UP000828390">
    <property type="component" value="Unassembled WGS sequence"/>
</dbReference>
<organism evidence="1 2">
    <name type="scientific">Dreissena polymorpha</name>
    <name type="common">Zebra mussel</name>
    <name type="synonym">Mytilus polymorpha</name>
    <dbReference type="NCBI Taxonomy" id="45954"/>
    <lineage>
        <taxon>Eukaryota</taxon>
        <taxon>Metazoa</taxon>
        <taxon>Spiralia</taxon>
        <taxon>Lophotrochozoa</taxon>
        <taxon>Mollusca</taxon>
        <taxon>Bivalvia</taxon>
        <taxon>Autobranchia</taxon>
        <taxon>Heteroconchia</taxon>
        <taxon>Euheterodonta</taxon>
        <taxon>Imparidentia</taxon>
        <taxon>Neoheterodontei</taxon>
        <taxon>Myida</taxon>
        <taxon>Dreissenoidea</taxon>
        <taxon>Dreissenidae</taxon>
        <taxon>Dreissena</taxon>
    </lineage>
</organism>
<comment type="caution">
    <text evidence="1">The sequence shown here is derived from an EMBL/GenBank/DDBJ whole genome shotgun (WGS) entry which is preliminary data.</text>
</comment>
<reference evidence="1" key="2">
    <citation type="submission" date="2020-11" db="EMBL/GenBank/DDBJ databases">
        <authorList>
            <person name="McCartney M.A."/>
            <person name="Auch B."/>
            <person name="Kono T."/>
            <person name="Mallez S."/>
            <person name="Becker A."/>
            <person name="Gohl D.M."/>
            <person name="Silverstein K.A.T."/>
            <person name="Koren S."/>
            <person name="Bechman K.B."/>
            <person name="Herman A."/>
            <person name="Abrahante J.E."/>
            <person name="Garbe J."/>
        </authorList>
    </citation>
    <scope>NUCLEOTIDE SEQUENCE</scope>
    <source>
        <strain evidence="1">Duluth1</strain>
        <tissue evidence="1">Whole animal</tissue>
    </source>
</reference>
<evidence type="ECO:0000313" key="2">
    <source>
        <dbReference type="Proteomes" id="UP000828390"/>
    </source>
</evidence>
<evidence type="ECO:0000313" key="1">
    <source>
        <dbReference type="EMBL" id="KAH3696953.1"/>
    </source>
</evidence>
<sequence>MQDFIDLIFTSSPLHKPRLRRASKDSDLETMQTNNTICSPLTADPSLRNIVSWIVAGSDMNVHAFETVGNMIMGYITGKSTFAYIFERKTTLLEIASLLRLILTVPLMMPFCSNVCW</sequence>
<keyword evidence="2" id="KW-1185">Reference proteome</keyword>
<proteinExistence type="predicted"/>
<dbReference type="EMBL" id="JAIWYP010000016">
    <property type="protein sequence ID" value="KAH3696953.1"/>
    <property type="molecule type" value="Genomic_DNA"/>
</dbReference>
<accession>A0A9D4BKV6</accession>
<reference evidence="1" key="1">
    <citation type="journal article" date="2019" name="bioRxiv">
        <title>The Genome of the Zebra Mussel, Dreissena polymorpha: A Resource for Invasive Species Research.</title>
        <authorList>
            <person name="McCartney M.A."/>
            <person name="Auch B."/>
            <person name="Kono T."/>
            <person name="Mallez S."/>
            <person name="Zhang Y."/>
            <person name="Obille A."/>
            <person name="Becker A."/>
            <person name="Abrahante J.E."/>
            <person name="Garbe J."/>
            <person name="Badalamenti J.P."/>
            <person name="Herman A."/>
            <person name="Mangelson H."/>
            <person name="Liachko I."/>
            <person name="Sullivan S."/>
            <person name="Sone E.D."/>
            <person name="Koren S."/>
            <person name="Silverstein K.A.T."/>
            <person name="Beckman K.B."/>
            <person name="Gohl D.M."/>
        </authorList>
    </citation>
    <scope>NUCLEOTIDE SEQUENCE</scope>
    <source>
        <strain evidence="1">Duluth1</strain>
        <tissue evidence="1">Whole animal</tissue>
    </source>
</reference>
<gene>
    <name evidence="1" type="ORF">DPMN_084435</name>
</gene>
<protein>
    <submittedName>
        <fullName evidence="1">Uncharacterized protein</fullName>
    </submittedName>
</protein>
<name>A0A9D4BKV6_DREPO</name>